<reference evidence="1 2" key="1">
    <citation type="submission" date="2018-01" db="EMBL/GenBank/DDBJ databases">
        <title>Complete genome sequence of Flavivirga eckloniae ECD14 isolated from seaweed Ecklonia cava.</title>
        <authorList>
            <person name="Lee J.H."/>
            <person name="Baik K.S."/>
            <person name="Seong C.N."/>
        </authorList>
    </citation>
    <scope>NUCLEOTIDE SEQUENCE [LARGE SCALE GENOMIC DNA]</scope>
    <source>
        <strain evidence="1 2">ECD14</strain>
    </source>
</reference>
<gene>
    <name evidence="1" type="ORF">C1H87_22660</name>
</gene>
<dbReference type="RefSeq" id="WP_102758009.1">
    <property type="nucleotide sequence ID" value="NZ_CP025791.1"/>
</dbReference>
<dbReference type="AlphaFoldDB" id="A0A2K9PXV1"/>
<evidence type="ECO:0000313" key="2">
    <source>
        <dbReference type="Proteomes" id="UP000235826"/>
    </source>
</evidence>
<name>A0A2K9PXV1_9FLAO</name>
<dbReference type="OrthoDB" id="6402248at2"/>
<dbReference type="EMBL" id="CP025791">
    <property type="protein sequence ID" value="AUP81367.1"/>
    <property type="molecule type" value="Genomic_DNA"/>
</dbReference>
<dbReference type="Proteomes" id="UP000235826">
    <property type="component" value="Chromosome"/>
</dbReference>
<dbReference type="Pfam" id="PF14091">
    <property type="entry name" value="DUF4269"/>
    <property type="match status" value="1"/>
</dbReference>
<keyword evidence="2" id="KW-1185">Reference proteome</keyword>
<dbReference type="KEGG" id="fek:C1H87_22660"/>
<organism evidence="1 2">
    <name type="scientific">Flavivirga eckloniae</name>
    <dbReference type="NCBI Taxonomy" id="1803846"/>
    <lineage>
        <taxon>Bacteria</taxon>
        <taxon>Pseudomonadati</taxon>
        <taxon>Bacteroidota</taxon>
        <taxon>Flavobacteriia</taxon>
        <taxon>Flavobacteriales</taxon>
        <taxon>Flavobacteriaceae</taxon>
        <taxon>Flavivirga</taxon>
    </lineage>
</organism>
<evidence type="ECO:0000313" key="1">
    <source>
        <dbReference type="EMBL" id="AUP81367.1"/>
    </source>
</evidence>
<protein>
    <submittedName>
        <fullName evidence="1">DUF4269 domain-containing protein</fullName>
    </submittedName>
</protein>
<accession>A0A2K9PXV1</accession>
<dbReference type="InterPro" id="IPR025365">
    <property type="entry name" value="DUF4269"/>
</dbReference>
<proteinExistence type="predicted"/>
<sequence>MITDFTNIEYLKSGNERQKKAYQELKKLKIFEKLKTYDPILTGTIPIEIDLPESDLDIICECKDHLEFSKHLTELFANKKDFKLKSNCYYNMESTIAKFKSRDFKIEIFGQNVPTRKQHAYRHMLIEYDILNQKGSHFKTNIKKLKSEGLNTEAAFAKLLSISGNPYEALLNIKITGESI</sequence>